<keyword evidence="2" id="KW-1185">Reference proteome</keyword>
<dbReference type="KEGG" id="clap:NCTC11466_03147"/>
<evidence type="ECO:0008006" key="3">
    <source>
        <dbReference type="Google" id="ProtNLM"/>
    </source>
</evidence>
<organism evidence="1 2">
    <name type="scientific">Cedecea lapagei</name>
    <dbReference type="NCBI Taxonomy" id="158823"/>
    <lineage>
        <taxon>Bacteria</taxon>
        <taxon>Pseudomonadati</taxon>
        <taxon>Pseudomonadota</taxon>
        <taxon>Gammaproteobacteria</taxon>
        <taxon>Enterobacterales</taxon>
        <taxon>Enterobacteriaceae</taxon>
        <taxon>Cedecea</taxon>
    </lineage>
</organism>
<sequence length="205" mass="23525">MVDWETSPVTGWLRWWQQGFWQQADGSWFTLPWFQLDEARRQSLMRKSPQALSAMLALENCLPESPDARLLALASLDSAQREALFALVAEVCQRGSRAGQIAEPQRIWCERLTRGLRPGVWLPPTLSFSGESDYAVLYLLRPLFTPAAWQRLRFSFPRSAVELCEASFPDDPTPPLNRLQALWDGAIWQIQQRQASAMNDFSREQ</sequence>
<dbReference type="AlphaFoldDB" id="A0A3S4KVG0"/>
<reference evidence="1 2" key="1">
    <citation type="submission" date="2018-12" db="EMBL/GenBank/DDBJ databases">
        <authorList>
            <consortium name="Pathogen Informatics"/>
        </authorList>
    </citation>
    <scope>NUCLEOTIDE SEQUENCE [LARGE SCALE GENOMIC DNA]</scope>
    <source>
        <strain evidence="1 2">NCTC11466</strain>
    </source>
</reference>
<dbReference type="EMBL" id="LR134201">
    <property type="protein sequence ID" value="VEB99379.1"/>
    <property type="molecule type" value="Genomic_DNA"/>
</dbReference>
<proteinExistence type="predicted"/>
<accession>A0A3S4KVG0</accession>
<dbReference type="RefSeq" id="WP_126357051.1">
    <property type="nucleotide sequence ID" value="NZ_LR134201.1"/>
</dbReference>
<evidence type="ECO:0000313" key="1">
    <source>
        <dbReference type="EMBL" id="VEB99379.1"/>
    </source>
</evidence>
<protein>
    <recommendedName>
        <fullName evidence="3">Type III secretion protein HrpD</fullName>
    </recommendedName>
</protein>
<evidence type="ECO:0000313" key="2">
    <source>
        <dbReference type="Proteomes" id="UP000274122"/>
    </source>
</evidence>
<dbReference type="OrthoDB" id="7013311at2"/>
<name>A0A3S4KVG0_9ENTR</name>
<gene>
    <name evidence="1" type="ORF">NCTC11466_03147</name>
</gene>
<dbReference type="Proteomes" id="UP000274122">
    <property type="component" value="Chromosome"/>
</dbReference>